<dbReference type="EMBL" id="FONY01000020">
    <property type="protein sequence ID" value="SFF20464.1"/>
    <property type="molecule type" value="Genomic_DNA"/>
</dbReference>
<dbReference type="GO" id="GO:0003677">
    <property type="term" value="F:DNA binding"/>
    <property type="evidence" value="ECO:0007669"/>
    <property type="project" value="UniProtKB-KW"/>
</dbReference>
<name>A0A1I2GRB4_9BACT</name>
<evidence type="ECO:0000313" key="2">
    <source>
        <dbReference type="EMBL" id="SFF20464.1"/>
    </source>
</evidence>
<feature type="chain" id="PRO_5011452840" evidence="1">
    <location>
        <begin position="19"/>
        <end position="353"/>
    </location>
</feature>
<dbReference type="PROSITE" id="PS51257">
    <property type="entry name" value="PROKAR_LIPOPROTEIN"/>
    <property type="match status" value="1"/>
</dbReference>
<keyword evidence="2" id="KW-0238">DNA-binding</keyword>
<keyword evidence="1" id="KW-0732">Signal</keyword>
<dbReference type="PANTHER" id="PTHR47197:SF3">
    <property type="entry name" value="DIHYDRO-HEME D1 DEHYDROGENASE"/>
    <property type="match status" value="1"/>
</dbReference>
<dbReference type="AlphaFoldDB" id="A0A1I2GRB4"/>
<dbReference type="PANTHER" id="PTHR47197">
    <property type="entry name" value="PROTEIN NIRF"/>
    <property type="match status" value="1"/>
</dbReference>
<dbReference type="InterPro" id="IPR015943">
    <property type="entry name" value="WD40/YVTN_repeat-like_dom_sf"/>
</dbReference>
<evidence type="ECO:0000256" key="1">
    <source>
        <dbReference type="SAM" id="SignalP"/>
    </source>
</evidence>
<accession>A0A1I2GRB4</accession>
<dbReference type="InterPro" id="IPR051200">
    <property type="entry name" value="Host-pathogen_enzymatic-act"/>
</dbReference>
<evidence type="ECO:0000313" key="3">
    <source>
        <dbReference type="Proteomes" id="UP000199513"/>
    </source>
</evidence>
<dbReference type="OrthoDB" id="9773938at2"/>
<dbReference type="Gene3D" id="2.130.10.10">
    <property type="entry name" value="YVTN repeat-like/Quinoprotein amine dehydrogenase"/>
    <property type="match status" value="1"/>
</dbReference>
<protein>
    <submittedName>
        <fullName evidence="2">DNA-binding beta-propeller fold protein YncE</fullName>
    </submittedName>
</protein>
<dbReference type="STRING" id="1003.SAMN04488541_10206"/>
<keyword evidence="3" id="KW-1185">Reference proteome</keyword>
<dbReference type="RefSeq" id="WP_091545528.1">
    <property type="nucleotide sequence ID" value="NZ_FONY01000020.1"/>
</dbReference>
<gene>
    <name evidence="2" type="ORF">SAMN04488541_10206</name>
</gene>
<sequence length="353" mass="38584">MKNLKLQFFAFIFLAIFAVSCTKNEETIPSGKYSNGVFIVNEGPFQTGTGTISFLNRESKTVENDIFQTVNGRPLGNIVQSIGIQKDKAYIVVNNAKKVEVVQAWDFKEIATIQGLEMPRYFLGIDDNKGYISEWGVGGINGAIKVIDLRTNAITKTIPVGKGAEKMLKLDNKVYVACNGGFDNENKVVVIDTQKDEVSAGITTPDNPNSLVLDANNKIWVTCSGRSQWNGTASVTVAPAQLIRINPANNQIEQNFAFSKHGLGNLIINSAKNTLFYIHDSKVFSQSINSGVPTNALIRRYFYGLGFDTQTNLLYAADAGNFVSNGKVIRYNANGSAVDSMSVGIIPNGFYFK</sequence>
<dbReference type="Pfam" id="PF16819">
    <property type="entry name" value="DUF5074"/>
    <property type="match status" value="1"/>
</dbReference>
<dbReference type="SUPFAM" id="SSF63829">
    <property type="entry name" value="Calcium-dependent phosphotriesterase"/>
    <property type="match status" value="1"/>
</dbReference>
<dbReference type="Proteomes" id="UP000199513">
    <property type="component" value="Unassembled WGS sequence"/>
</dbReference>
<feature type="signal peptide" evidence="1">
    <location>
        <begin position="1"/>
        <end position="18"/>
    </location>
</feature>
<reference evidence="2 3" key="1">
    <citation type="submission" date="2016-10" db="EMBL/GenBank/DDBJ databases">
        <authorList>
            <person name="de Groot N.N."/>
        </authorList>
    </citation>
    <scope>NUCLEOTIDE SEQUENCE [LARGE SCALE GENOMIC DNA]</scope>
    <source>
        <strain>GEY</strain>
        <strain evidence="3">DSM 9560</strain>
    </source>
</reference>
<proteinExistence type="predicted"/>
<dbReference type="InterPro" id="IPR031815">
    <property type="entry name" value="DUF5074"/>
</dbReference>
<organism evidence="2 3">
    <name type="scientific">Thermoflexibacter ruber</name>
    <dbReference type="NCBI Taxonomy" id="1003"/>
    <lineage>
        <taxon>Bacteria</taxon>
        <taxon>Pseudomonadati</taxon>
        <taxon>Bacteroidota</taxon>
        <taxon>Cytophagia</taxon>
        <taxon>Cytophagales</taxon>
        <taxon>Thermoflexibacteraceae</taxon>
        <taxon>Thermoflexibacter</taxon>
    </lineage>
</organism>